<dbReference type="AlphaFoldDB" id="A0AAP9MG18"/>
<dbReference type="PANTHER" id="PTHR42920:SF5">
    <property type="entry name" value="EAMA DOMAIN-CONTAINING PROTEIN"/>
    <property type="match status" value="1"/>
</dbReference>
<keyword evidence="5 7" id="KW-1133">Transmembrane helix</keyword>
<feature type="transmembrane region" description="Helical" evidence="7">
    <location>
        <begin position="207"/>
        <end position="224"/>
    </location>
</feature>
<dbReference type="InterPro" id="IPR000620">
    <property type="entry name" value="EamA_dom"/>
</dbReference>
<protein>
    <submittedName>
        <fullName evidence="9">DMT family transporter</fullName>
    </submittedName>
</protein>
<name>A0AAP9MG18_CLOIN</name>
<evidence type="ECO:0000256" key="2">
    <source>
        <dbReference type="ARBA" id="ARBA00007362"/>
    </source>
</evidence>
<dbReference type="GeneID" id="61926320"/>
<feature type="transmembrane region" description="Helical" evidence="7">
    <location>
        <begin position="262"/>
        <end position="280"/>
    </location>
</feature>
<feature type="transmembrane region" description="Helical" evidence="7">
    <location>
        <begin position="142"/>
        <end position="162"/>
    </location>
</feature>
<evidence type="ECO:0000256" key="6">
    <source>
        <dbReference type="ARBA" id="ARBA00023136"/>
    </source>
</evidence>
<accession>A0AAP9MG18</accession>
<evidence type="ECO:0000256" key="7">
    <source>
        <dbReference type="SAM" id="Phobius"/>
    </source>
</evidence>
<feature type="transmembrane region" description="Helical" evidence="7">
    <location>
        <begin position="236"/>
        <end position="256"/>
    </location>
</feature>
<dbReference type="InterPro" id="IPR051258">
    <property type="entry name" value="Diverse_Substrate_Transporter"/>
</dbReference>
<proteinExistence type="inferred from homology"/>
<evidence type="ECO:0000256" key="4">
    <source>
        <dbReference type="ARBA" id="ARBA00022692"/>
    </source>
</evidence>
<feature type="transmembrane region" description="Helical" evidence="7">
    <location>
        <begin position="64"/>
        <end position="83"/>
    </location>
</feature>
<evidence type="ECO:0000256" key="1">
    <source>
        <dbReference type="ARBA" id="ARBA00004651"/>
    </source>
</evidence>
<feature type="domain" description="EamA" evidence="8">
    <location>
        <begin position="8"/>
        <end position="135"/>
    </location>
</feature>
<dbReference type="SUPFAM" id="SSF103481">
    <property type="entry name" value="Multidrug resistance efflux transporter EmrE"/>
    <property type="match status" value="2"/>
</dbReference>
<feature type="transmembrane region" description="Helical" evidence="7">
    <location>
        <begin position="34"/>
        <end position="52"/>
    </location>
</feature>
<dbReference type="Pfam" id="PF00892">
    <property type="entry name" value="EamA"/>
    <property type="match status" value="2"/>
</dbReference>
<dbReference type="Proteomes" id="UP000503330">
    <property type="component" value="Chromosome"/>
</dbReference>
<organism evidence="9 10">
    <name type="scientific">Clostridium innocuum</name>
    <dbReference type="NCBI Taxonomy" id="1522"/>
    <lineage>
        <taxon>Bacteria</taxon>
        <taxon>Bacillati</taxon>
        <taxon>Bacillota</taxon>
        <taxon>Clostridia</taxon>
        <taxon>Eubacteriales</taxon>
        <taxon>Clostridiaceae</taxon>
        <taxon>Clostridium</taxon>
    </lineage>
</organism>
<dbReference type="EMBL" id="CP048838">
    <property type="protein sequence ID" value="QJA03162.1"/>
    <property type="molecule type" value="Genomic_DNA"/>
</dbReference>
<feature type="domain" description="EamA" evidence="8">
    <location>
        <begin position="145"/>
        <end position="278"/>
    </location>
</feature>
<dbReference type="GO" id="GO:0005886">
    <property type="term" value="C:plasma membrane"/>
    <property type="evidence" value="ECO:0007669"/>
    <property type="project" value="UniProtKB-SubCell"/>
</dbReference>
<feature type="transmembrane region" description="Helical" evidence="7">
    <location>
        <begin position="174"/>
        <end position="195"/>
    </location>
</feature>
<reference evidence="9 10" key="1">
    <citation type="submission" date="2020-02" db="EMBL/GenBank/DDBJ databases">
        <authorList>
            <person name="Kociolek L.K."/>
            <person name="Ozer E.A."/>
        </authorList>
    </citation>
    <scope>NUCLEOTIDE SEQUENCE [LARGE SCALE GENOMIC DNA]</scope>
    <source>
        <strain evidence="9 10">ATCC 14501</strain>
    </source>
</reference>
<evidence type="ECO:0000313" key="9">
    <source>
        <dbReference type="EMBL" id="QJA03162.1"/>
    </source>
</evidence>
<keyword evidence="3" id="KW-1003">Cell membrane</keyword>
<feature type="transmembrane region" description="Helical" evidence="7">
    <location>
        <begin position="7"/>
        <end position="28"/>
    </location>
</feature>
<feature type="transmembrane region" description="Helical" evidence="7">
    <location>
        <begin position="119"/>
        <end position="136"/>
    </location>
</feature>
<comment type="similarity">
    <text evidence="2">Belongs to the EamA transporter family.</text>
</comment>
<dbReference type="PANTHER" id="PTHR42920">
    <property type="entry name" value="OS03G0707200 PROTEIN-RELATED"/>
    <property type="match status" value="1"/>
</dbReference>
<evidence type="ECO:0000259" key="8">
    <source>
        <dbReference type="Pfam" id="PF00892"/>
    </source>
</evidence>
<keyword evidence="6 7" id="KW-0472">Membrane</keyword>
<gene>
    <name evidence="9" type="ORF">G4D54_12245</name>
</gene>
<dbReference type="InterPro" id="IPR037185">
    <property type="entry name" value="EmrE-like"/>
</dbReference>
<feature type="transmembrane region" description="Helical" evidence="7">
    <location>
        <begin position="95"/>
        <end position="112"/>
    </location>
</feature>
<comment type="subcellular location">
    <subcellularLocation>
        <location evidence="1">Cell membrane</location>
        <topology evidence="1">Multi-pass membrane protein</topology>
    </subcellularLocation>
</comment>
<evidence type="ECO:0000256" key="3">
    <source>
        <dbReference type="ARBA" id="ARBA00022475"/>
    </source>
</evidence>
<dbReference type="RefSeq" id="WP_002611401.1">
    <property type="nucleotide sequence ID" value="NZ_BAAACC010000008.1"/>
</dbReference>
<sequence length="298" mass="33107">MKKIYANMILVVVTVVWGGGFIATDGALDALSPFYIMMIRFVGAAVFPLLICWKKLRRLDRATIGHGIVTGIFLFLAFAFQTFGLKYSTPSKNAFLTATNVVFVPYLLWLLWHRRPSRKELIASLLCIVGIALLTLKKDALMLGFGDMLSLICALFFALHIIALERYSAHVDTVCMTALQMMTAGVISTICALTLEQPPTSFNWHAAGNVAYLIFVSTLLAYLLQTFAQKFTTANSASLILSMEALFASIFSFLLLGEVMSPPMILGACLIFSSILYIEYKPGRKKKEKQQDICRKKV</sequence>
<evidence type="ECO:0000256" key="5">
    <source>
        <dbReference type="ARBA" id="ARBA00022989"/>
    </source>
</evidence>
<evidence type="ECO:0000313" key="10">
    <source>
        <dbReference type="Proteomes" id="UP000503330"/>
    </source>
</evidence>
<keyword evidence="4 7" id="KW-0812">Transmembrane</keyword>